<dbReference type="GO" id="GO:0001708">
    <property type="term" value="P:cell fate specification"/>
    <property type="evidence" value="ECO:0007669"/>
    <property type="project" value="TreeGrafter"/>
</dbReference>
<dbReference type="Pfam" id="PF16689">
    <property type="entry name" value="APC_N_CC"/>
    <property type="match status" value="1"/>
</dbReference>
<dbReference type="GO" id="GO:0016342">
    <property type="term" value="C:catenin complex"/>
    <property type="evidence" value="ECO:0007669"/>
    <property type="project" value="TreeGrafter"/>
</dbReference>
<dbReference type="GO" id="GO:0007399">
    <property type="term" value="P:nervous system development"/>
    <property type="evidence" value="ECO:0007669"/>
    <property type="project" value="TreeGrafter"/>
</dbReference>
<evidence type="ECO:0000256" key="2">
    <source>
        <dbReference type="SAM" id="MobiDB-lite"/>
    </source>
</evidence>
<dbReference type="GO" id="GO:0016477">
    <property type="term" value="P:cell migration"/>
    <property type="evidence" value="ECO:0007669"/>
    <property type="project" value="TreeGrafter"/>
</dbReference>
<dbReference type="OMA" id="RNGKHRC"/>
<dbReference type="InterPro" id="IPR032038">
    <property type="entry name" value="APC_N"/>
</dbReference>
<sequence>MAAILFDKRSKLRCVGDMAVSSYDQLLAQVSSLKAENSHLKQELKDNSCQLTKLETEASCMKDALTEIQTSMQEEEAAAATETAMATSLDHNSNNGFSPLTSPLTSPLSPNAVRIHKPHTPPSMHCSSSSPAPEPSGNSTPMRQLQENTTRMQELERER</sequence>
<dbReference type="PANTHER" id="PTHR12607">
    <property type="entry name" value="ADENOMATOUS POLYPOSIS COLI PROTEIN FAMILY"/>
    <property type="match status" value="1"/>
</dbReference>
<accession>A0A914BSD1</accession>
<dbReference type="GO" id="GO:0008013">
    <property type="term" value="F:beta-catenin binding"/>
    <property type="evidence" value="ECO:0007669"/>
    <property type="project" value="InterPro"/>
</dbReference>
<dbReference type="GO" id="GO:0090090">
    <property type="term" value="P:negative regulation of canonical Wnt signaling pathway"/>
    <property type="evidence" value="ECO:0007669"/>
    <property type="project" value="TreeGrafter"/>
</dbReference>
<dbReference type="GeneID" id="119746143"/>
<evidence type="ECO:0000313" key="4">
    <source>
        <dbReference type="EnsemblMetazoa" id="XP_038078875.1"/>
    </source>
</evidence>
<feature type="compositionally biased region" description="Polar residues" evidence="2">
    <location>
        <begin position="125"/>
        <end position="152"/>
    </location>
</feature>
<dbReference type="InterPro" id="IPR036149">
    <property type="entry name" value="APC_N_sf"/>
</dbReference>
<dbReference type="SUPFAM" id="SSF58050">
    <property type="entry name" value="N-terminal coiled coil domain from apc"/>
    <property type="match status" value="1"/>
</dbReference>
<dbReference type="InterPro" id="IPR026818">
    <property type="entry name" value="Apc_fam"/>
</dbReference>
<dbReference type="AlphaFoldDB" id="A0A914BSD1"/>
<evidence type="ECO:0000259" key="3">
    <source>
        <dbReference type="Pfam" id="PF16689"/>
    </source>
</evidence>
<keyword evidence="5" id="KW-1185">Reference proteome</keyword>
<protein>
    <recommendedName>
        <fullName evidence="3">Adenomatous polyposis coli N-terminal dimerisation domain-containing protein</fullName>
    </recommendedName>
</protein>
<proteinExistence type="predicted"/>
<keyword evidence="1" id="KW-0175">Coiled coil</keyword>
<evidence type="ECO:0000256" key="1">
    <source>
        <dbReference type="SAM" id="Coils"/>
    </source>
</evidence>
<dbReference type="GO" id="GO:0045295">
    <property type="term" value="F:gamma-catenin binding"/>
    <property type="evidence" value="ECO:0007669"/>
    <property type="project" value="TreeGrafter"/>
</dbReference>
<dbReference type="Gene3D" id="1.20.5.10">
    <property type="match status" value="1"/>
</dbReference>
<reference evidence="4" key="1">
    <citation type="submission" date="2022-11" db="UniProtKB">
        <authorList>
            <consortium name="EnsemblMetazoa"/>
        </authorList>
    </citation>
    <scope>IDENTIFICATION</scope>
</reference>
<dbReference type="GO" id="GO:0008017">
    <property type="term" value="F:microtubule binding"/>
    <property type="evidence" value="ECO:0007669"/>
    <property type="project" value="TreeGrafter"/>
</dbReference>
<feature type="compositionally biased region" description="Low complexity" evidence="2">
    <location>
        <begin position="78"/>
        <end position="88"/>
    </location>
</feature>
<dbReference type="OrthoDB" id="6114820at2759"/>
<evidence type="ECO:0000313" key="5">
    <source>
        <dbReference type="Proteomes" id="UP000887568"/>
    </source>
</evidence>
<organism evidence="4 5">
    <name type="scientific">Patiria miniata</name>
    <name type="common">Bat star</name>
    <name type="synonym">Asterina miniata</name>
    <dbReference type="NCBI Taxonomy" id="46514"/>
    <lineage>
        <taxon>Eukaryota</taxon>
        <taxon>Metazoa</taxon>
        <taxon>Echinodermata</taxon>
        <taxon>Eleutherozoa</taxon>
        <taxon>Asterozoa</taxon>
        <taxon>Asteroidea</taxon>
        <taxon>Valvatacea</taxon>
        <taxon>Valvatida</taxon>
        <taxon>Asterinidae</taxon>
        <taxon>Patiria</taxon>
    </lineage>
</organism>
<feature type="domain" description="Adenomatous polyposis coli N-terminal dimerisation" evidence="3">
    <location>
        <begin position="21"/>
        <end position="71"/>
    </location>
</feature>
<dbReference type="Proteomes" id="UP000887568">
    <property type="component" value="Unplaced"/>
</dbReference>
<dbReference type="GO" id="GO:0007389">
    <property type="term" value="P:pattern specification process"/>
    <property type="evidence" value="ECO:0007669"/>
    <property type="project" value="TreeGrafter"/>
</dbReference>
<dbReference type="RefSeq" id="XP_038078875.1">
    <property type="nucleotide sequence ID" value="XM_038222947.1"/>
</dbReference>
<feature type="compositionally biased region" description="Low complexity" evidence="2">
    <location>
        <begin position="98"/>
        <end position="110"/>
    </location>
</feature>
<name>A0A914BSD1_PATMI</name>
<dbReference type="GO" id="GO:0030877">
    <property type="term" value="C:beta-catenin destruction complex"/>
    <property type="evidence" value="ECO:0007669"/>
    <property type="project" value="TreeGrafter"/>
</dbReference>
<dbReference type="GO" id="GO:0007026">
    <property type="term" value="P:negative regulation of microtubule depolymerization"/>
    <property type="evidence" value="ECO:0007669"/>
    <property type="project" value="TreeGrafter"/>
</dbReference>
<dbReference type="GO" id="GO:0005881">
    <property type="term" value="C:cytoplasmic microtubule"/>
    <property type="evidence" value="ECO:0007669"/>
    <property type="project" value="TreeGrafter"/>
</dbReference>
<dbReference type="EnsemblMetazoa" id="XM_038222947.1">
    <property type="protein sequence ID" value="XP_038078875.1"/>
    <property type="gene ID" value="LOC119746143"/>
</dbReference>
<feature type="region of interest" description="Disordered" evidence="2">
    <location>
        <begin position="74"/>
        <end position="159"/>
    </location>
</feature>
<dbReference type="PANTHER" id="PTHR12607:SF12">
    <property type="entry name" value="APC-LIKE, ISOFORM A-RELATED"/>
    <property type="match status" value="1"/>
</dbReference>
<feature type="coiled-coil region" evidence="1">
    <location>
        <begin position="23"/>
        <end position="57"/>
    </location>
</feature>